<reference evidence="2 3" key="1">
    <citation type="submission" date="2017-05" db="EMBL/GenBank/DDBJ databases">
        <authorList>
            <person name="Varghese N."/>
            <person name="Submissions S."/>
        </authorList>
    </citation>
    <scope>NUCLEOTIDE SEQUENCE [LARGE SCALE GENOMIC DNA]</scope>
    <source>
        <strain evidence="2 3">DSM 19036</strain>
    </source>
</reference>
<dbReference type="PANTHER" id="PTHR47129:SF1">
    <property type="entry name" value="NMRA-LIKE DOMAIN-CONTAINING PROTEIN"/>
    <property type="match status" value="1"/>
</dbReference>
<gene>
    <name evidence="2" type="ORF">SAMN06265348_102538</name>
</gene>
<protein>
    <submittedName>
        <fullName evidence="2">NAD(P)H dehydrogenase (Quinone)</fullName>
    </submittedName>
</protein>
<evidence type="ECO:0000259" key="1">
    <source>
        <dbReference type="Pfam" id="PF05368"/>
    </source>
</evidence>
<dbReference type="InterPro" id="IPR008030">
    <property type="entry name" value="NmrA-like"/>
</dbReference>
<accession>A0A521BQ24</accession>
<evidence type="ECO:0000313" key="2">
    <source>
        <dbReference type="EMBL" id="SMO49264.1"/>
    </source>
</evidence>
<dbReference type="OrthoDB" id="9780595at2"/>
<dbReference type="CDD" id="cd05269">
    <property type="entry name" value="TMR_SDR_a"/>
    <property type="match status" value="1"/>
</dbReference>
<dbReference type="Pfam" id="PF05368">
    <property type="entry name" value="NmrA"/>
    <property type="match status" value="1"/>
</dbReference>
<dbReference type="Gene3D" id="3.90.25.10">
    <property type="entry name" value="UDP-galactose 4-epimerase, domain 1"/>
    <property type="match status" value="1"/>
</dbReference>
<dbReference type="AlphaFoldDB" id="A0A521BQ24"/>
<dbReference type="SUPFAM" id="SSF51735">
    <property type="entry name" value="NAD(P)-binding Rossmann-fold domains"/>
    <property type="match status" value="1"/>
</dbReference>
<dbReference type="PANTHER" id="PTHR47129">
    <property type="entry name" value="QUINONE OXIDOREDUCTASE 2"/>
    <property type="match status" value="1"/>
</dbReference>
<dbReference type="Proteomes" id="UP000320300">
    <property type="component" value="Unassembled WGS sequence"/>
</dbReference>
<feature type="domain" description="NmrA-like" evidence="1">
    <location>
        <begin position="2"/>
        <end position="282"/>
    </location>
</feature>
<evidence type="ECO:0000313" key="3">
    <source>
        <dbReference type="Proteomes" id="UP000320300"/>
    </source>
</evidence>
<dbReference type="Gene3D" id="3.40.50.720">
    <property type="entry name" value="NAD(P)-binding Rossmann-like Domain"/>
    <property type="match status" value="1"/>
</dbReference>
<name>A0A521BQ24_9SPHI</name>
<dbReference type="InterPro" id="IPR036291">
    <property type="entry name" value="NAD(P)-bd_dom_sf"/>
</dbReference>
<dbReference type="InterPro" id="IPR052718">
    <property type="entry name" value="NmrA-type_oxidoreductase"/>
</dbReference>
<dbReference type="EMBL" id="FXTN01000002">
    <property type="protein sequence ID" value="SMO49264.1"/>
    <property type="molecule type" value="Genomic_DNA"/>
</dbReference>
<organism evidence="2 3">
    <name type="scientific">Pedobacter westerhofensis</name>
    <dbReference type="NCBI Taxonomy" id="425512"/>
    <lineage>
        <taxon>Bacteria</taxon>
        <taxon>Pseudomonadati</taxon>
        <taxon>Bacteroidota</taxon>
        <taxon>Sphingobacteriia</taxon>
        <taxon>Sphingobacteriales</taxon>
        <taxon>Sphingobacteriaceae</taxon>
        <taxon>Pedobacter</taxon>
    </lineage>
</organism>
<dbReference type="RefSeq" id="WP_142527181.1">
    <property type="nucleotide sequence ID" value="NZ_CBCSJO010000003.1"/>
</dbReference>
<keyword evidence="3" id="KW-1185">Reference proteome</keyword>
<proteinExistence type="predicted"/>
<sequence length="288" mass="30988">MILITGATGHLGKAAINALLEKGIPASGITALVRDENKAADLKAKGIQIRTGDYHDYDSLKEALKAVDKLLLVSSNDLNERLKQHQNVINAAKENGVKYIAYTSIDIRSFEDSVIPGVSQIHSDTADYLKASGIPYTLLNDGLYADLVPMFAGEKVLETGLFFPAGEGKIPFAVRAEMAEAAAVVLSNEGHENKEYAITADTAYSFDEIAAMIAEISGKDVQYLRPDKEAYIGALVQAGVPEGDAAFFAGFGEAIKEGQFDTRRSDLAKLLGRKPQDLKDFLKGIYGA</sequence>